<evidence type="ECO:0000256" key="4">
    <source>
        <dbReference type="ARBA" id="ARBA00022603"/>
    </source>
</evidence>
<dbReference type="PROSITE" id="PS00840">
    <property type="entry name" value="SUMT_2"/>
    <property type="match status" value="1"/>
</dbReference>
<dbReference type="PANTHER" id="PTHR45790">
    <property type="entry name" value="SIROHEME SYNTHASE-RELATED"/>
    <property type="match status" value="1"/>
</dbReference>
<dbReference type="InterPro" id="IPR003043">
    <property type="entry name" value="Uropor_MeTrfase_CS"/>
</dbReference>
<accession>A0A3B1BWZ7</accession>
<name>A0A3B1BWZ7_9ZZZZ</name>
<sequence length="253" mass="27566">MKVYFVGAGPGDPELMTIKAERLIKSCKVCIYAGSLVSDEVVAMIPDSAEKYDSAKMSLDDTSRVIKDASDSGVDVIRLHSGDPSIYGAIGEQMRELDKFNIDYEVVPGVSSFQASAAAIKKELTAPEVSQTIILTRIAGRTPVPDEQDLALLGKSKATLCVFLSVSKIGDVADKLKESYGAACPVKVVYRASWPDQQIIEGTLLNIHGRVKAKSITKTAMIIIGWALDDGNEAVSKLYDKDFSHEYRKKRMK</sequence>
<dbReference type="EMBL" id="UOGA01000053">
    <property type="protein sequence ID" value="VAX16008.1"/>
    <property type="molecule type" value="Genomic_DNA"/>
</dbReference>
<feature type="domain" description="Tetrapyrrole methylase" evidence="7">
    <location>
        <begin position="2"/>
        <end position="204"/>
    </location>
</feature>
<dbReference type="SUPFAM" id="SSF53790">
    <property type="entry name" value="Tetrapyrrole methylase"/>
    <property type="match status" value="1"/>
</dbReference>
<organism evidence="8">
    <name type="scientific">hydrothermal vent metagenome</name>
    <dbReference type="NCBI Taxonomy" id="652676"/>
    <lineage>
        <taxon>unclassified sequences</taxon>
        <taxon>metagenomes</taxon>
        <taxon>ecological metagenomes</taxon>
    </lineage>
</organism>
<evidence type="ECO:0000259" key="7">
    <source>
        <dbReference type="Pfam" id="PF00590"/>
    </source>
</evidence>
<dbReference type="PROSITE" id="PS00839">
    <property type="entry name" value="SUMT_1"/>
    <property type="match status" value="1"/>
</dbReference>
<dbReference type="InterPro" id="IPR000878">
    <property type="entry name" value="4pyrrol_Mease"/>
</dbReference>
<comment type="pathway">
    <text evidence="1">Cofactor biosynthesis; adenosylcobalamin biosynthesis.</text>
</comment>
<evidence type="ECO:0000256" key="3">
    <source>
        <dbReference type="ARBA" id="ARBA00022573"/>
    </source>
</evidence>
<evidence type="ECO:0000313" key="8">
    <source>
        <dbReference type="EMBL" id="VAX16008.1"/>
    </source>
</evidence>
<dbReference type="Gene3D" id="3.30.950.10">
    <property type="entry name" value="Methyltransferase, Cobalt-precorrin-4 Transmethylase, Domain 2"/>
    <property type="match status" value="1"/>
</dbReference>
<dbReference type="GO" id="GO:0046026">
    <property type="term" value="F:precorrin-4 C11-methyltransferase activity"/>
    <property type="evidence" value="ECO:0007669"/>
    <property type="project" value="InterPro"/>
</dbReference>
<dbReference type="InterPro" id="IPR006362">
    <property type="entry name" value="Cbl_synth_CobM/CibF"/>
</dbReference>
<dbReference type="Pfam" id="PF00590">
    <property type="entry name" value="TP_methylase"/>
    <property type="match status" value="1"/>
</dbReference>
<dbReference type="EC" id="2.1.1.271" evidence="8"/>
<evidence type="ECO:0000256" key="2">
    <source>
        <dbReference type="ARBA" id="ARBA00005879"/>
    </source>
</evidence>
<reference evidence="8" key="1">
    <citation type="submission" date="2018-06" db="EMBL/GenBank/DDBJ databases">
        <authorList>
            <person name="Zhirakovskaya E."/>
        </authorList>
    </citation>
    <scope>NUCLEOTIDE SEQUENCE</scope>
</reference>
<dbReference type="CDD" id="cd11641">
    <property type="entry name" value="Precorrin-4_C11-MT"/>
    <property type="match status" value="1"/>
</dbReference>
<dbReference type="PANTHER" id="PTHR45790:SF4">
    <property type="entry name" value="COBALT-PRECORRIN-4 C(11)-METHYLTRANSFERASE"/>
    <property type="match status" value="1"/>
</dbReference>
<comment type="similarity">
    <text evidence="2">Belongs to the precorrin methyltransferase family.</text>
</comment>
<proteinExistence type="inferred from homology"/>
<dbReference type="GO" id="GO:0032259">
    <property type="term" value="P:methylation"/>
    <property type="evidence" value="ECO:0007669"/>
    <property type="project" value="UniProtKB-KW"/>
</dbReference>
<keyword evidence="4 8" id="KW-0489">Methyltransferase</keyword>
<gene>
    <name evidence="8" type="ORF">MNBD_NITROSPINAE04-2567</name>
</gene>
<dbReference type="NCBIfam" id="TIGR01465">
    <property type="entry name" value="cobM_cbiF"/>
    <property type="match status" value="1"/>
</dbReference>
<evidence type="ECO:0000256" key="5">
    <source>
        <dbReference type="ARBA" id="ARBA00022679"/>
    </source>
</evidence>
<dbReference type="AlphaFoldDB" id="A0A3B1BWZ7"/>
<protein>
    <submittedName>
        <fullName evidence="8">Cobalt-precorrin-4 C(11)-methyltransferase</fullName>
        <ecNumber evidence="8">2.1.1.271</ecNumber>
    </submittedName>
</protein>
<keyword evidence="5 8" id="KW-0808">Transferase</keyword>
<keyword evidence="6" id="KW-0949">S-adenosyl-L-methionine</keyword>
<evidence type="ECO:0000256" key="1">
    <source>
        <dbReference type="ARBA" id="ARBA00004953"/>
    </source>
</evidence>
<dbReference type="InterPro" id="IPR035996">
    <property type="entry name" value="4pyrrol_Methylase_sf"/>
</dbReference>
<dbReference type="Gene3D" id="3.40.1010.10">
    <property type="entry name" value="Cobalt-precorrin-4 Transmethylase, Domain 1"/>
    <property type="match status" value="1"/>
</dbReference>
<evidence type="ECO:0000256" key="6">
    <source>
        <dbReference type="ARBA" id="ARBA00022691"/>
    </source>
</evidence>
<dbReference type="InterPro" id="IPR014777">
    <property type="entry name" value="4pyrrole_Mease_sub1"/>
</dbReference>
<keyword evidence="3" id="KW-0169">Cobalamin biosynthesis</keyword>
<dbReference type="InterPro" id="IPR050161">
    <property type="entry name" value="Siro_Cobalamin_biosynth"/>
</dbReference>
<dbReference type="InterPro" id="IPR014776">
    <property type="entry name" value="4pyrrole_Mease_sub2"/>
</dbReference>
<dbReference type="GO" id="GO:0009236">
    <property type="term" value="P:cobalamin biosynthetic process"/>
    <property type="evidence" value="ECO:0007669"/>
    <property type="project" value="UniProtKB-UniPathway"/>
</dbReference>
<dbReference type="UniPathway" id="UPA00148"/>